<dbReference type="RefSeq" id="WP_195388231.1">
    <property type="nucleotide sequence ID" value="NZ_JADNGL010000006.1"/>
</dbReference>
<dbReference type="AlphaFoldDB" id="A0AAW6E369"/>
<accession>A0AAW6E369</accession>
<evidence type="ECO:0000313" key="1">
    <source>
        <dbReference type="EMBL" id="MDB8744384.1"/>
    </source>
</evidence>
<evidence type="ECO:0000313" key="2">
    <source>
        <dbReference type="Proteomes" id="UP001211015"/>
    </source>
</evidence>
<organism evidence="1 2">
    <name type="scientific">Ruminococcus bicirculans</name>
    <name type="common">ex Wegman et al. 2014</name>
    <dbReference type="NCBI Taxonomy" id="1160721"/>
    <lineage>
        <taxon>Bacteria</taxon>
        <taxon>Bacillati</taxon>
        <taxon>Bacillota</taxon>
        <taxon>Clostridia</taxon>
        <taxon>Eubacteriales</taxon>
        <taxon>Oscillospiraceae</taxon>
        <taxon>Ruminococcus</taxon>
    </lineage>
</organism>
<name>A0AAW6E369_9FIRM</name>
<sequence>MTGKEFLWQYIMIDRQIRSVKLQLDSMVEVAKFNALSDYFQHDIDALSDKLKCLIARSAIIKENILDAIQKIDNNECREILVKRYLDQKSVAQISREMFMTRQGVYYHLGVGEKAISSLI</sequence>
<protein>
    <submittedName>
        <fullName evidence="1">Uncharacterized protein</fullName>
    </submittedName>
</protein>
<dbReference type="EMBL" id="JAQMLV010000005">
    <property type="protein sequence ID" value="MDB8744384.1"/>
    <property type="molecule type" value="Genomic_DNA"/>
</dbReference>
<comment type="caution">
    <text evidence="1">The sequence shown here is derived from an EMBL/GenBank/DDBJ whole genome shotgun (WGS) entry which is preliminary data.</text>
</comment>
<dbReference type="SUPFAM" id="SSF88659">
    <property type="entry name" value="Sigma3 and sigma4 domains of RNA polymerase sigma factors"/>
    <property type="match status" value="1"/>
</dbReference>
<gene>
    <name evidence="1" type="ORF">PNU62_05065</name>
</gene>
<proteinExistence type="predicted"/>
<dbReference type="Proteomes" id="UP001211015">
    <property type="component" value="Unassembled WGS sequence"/>
</dbReference>
<reference evidence="1" key="1">
    <citation type="submission" date="2023-01" db="EMBL/GenBank/DDBJ databases">
        <title>Human gut microbiome strain richness.</title>
        <authorList>
            <person name="Chen-Liaw A."/>
        </authorList>
    </citation>
    <scope>NUCLEOTIDE SEQUENCE</scope>
    <source>
        <strain evidence="1">1001275st1_F4_1001275B_160808</strain>
    </source>
</reference>
<dbReference type="InterPro" id="IPR013324">
    <property type="entry name" value="RNA_pol_sigma_r3/r4-like"/>
</dbReference>